<feature type="compositionally biased region" description="Basic and acidic residues" evidence="3">
    <location>
        <begin position="104"/>
        <end position="120"/>
    </location>
</feature>
<feature type="region of interest" description="Disordered" evidence="3">
    <location>
        <begin position="22"/>
        <end position="159"/>
    </location>
</feature>
<evidence type="ECO:0000256" key="2">
    <source>
        <dbReference type="ARBA" id="ARBA00023242"/>
    </source>
</evidence>
<dbReference type="FunCoup" id="A0A6I8UNR8">
    <property type="interactions" value="101"/>
</dbReference>
<dbReference type="PANTHER" id="PTHR47187:SF1">
    <property type="entry name" value="NFATC2-INTERACTING PROTEIN"/>
    <property type="match status" value="1"/>
</dbReference>
<keyword evidence="2" id="KW-0539">Nucleus</keyword>
<gene>
    <name evidence="6" type="primary">Rad60</name>
</gene>
<sequence>MSDDDCDIFSSLRNDAPFKEIPKEVYNPSNDSLSNEIDMLLDRTTTKTRKVPKIKDTDEAKTKGKARNNKKSLEKDDKPLAKVATGGQTEETSRSLSPVSKLMLEMEQKKSKEKEQEPVSRRTRSSLGIVEKPVPKQPSPPKRKSRAKRNKVQSISAVSANSISESLGNNVAQPRPSNRKELAELAARSTVLDSIDLASSVAPRVEGFVNLDSDDEAGGSAPVEEPPAESENPPMDIALSWFGEIQNYKLRLHRRFVHMFKEVAERNNVDVDDVVIDKYDSLVEPTDTPHSIGLMKFHTLKGRALKSNNTYKQDTVPSVLLKKANKFQLKVQGAMFKRPLVIAMKKKDTFKVLYRKCADELDCDVHLVKLFFDGELLDSEDTPKDQDMEGNEIIDLQLKT</sequence>
<feature type="domain" description="Ubiquitin-like" evidence="4">
    <location>
        <begin position="325"/>
        <end position="400"/>
    </location>
</feature>
<feature type="compositionally biased region" description="Basic and acidic residues" evidence="3">
    <location>
        <begin position="71"/>
        <end position="80"/>
    </location>
</feature>
<organism evidence="5 6">
    <name type="scientific">Drosophila pseudoobscura pseudoobscura</name>
    <name type="common">Fruit fly</name>
    <dbReference type="NCBI Taxonomy" id="46245"/>
    <lineage>
        <taxon>Eukaryota</taxon>
        <taxon>Metazoa</taxon>
        <taxon>Ecdysozoa</taxon>
        <taxon>Arthropoda</taxon>
        <taxon>Hexapoda</taxon>
        <taxon>Insecta</taxon>
        <taxon>Pterygota</taxon>
        <taxon>Neoptera</taxon>
        <taxon>Endopterygota</taxon>
        <taxon>Diptera</taxon>
        <taxon>Brachycera</taxon>
        <taxon>Muscomorpha</taxon>
        <taxon>Ephydroidea</taxon>
        <taxon>Drosophilidae</taxon>
        <taxon>Drosophila</taxon>
        <taxon>Sophophora</taxon>
    </lineage>
</organism>
<dbReference type="GO" id="GO:0005634">
    <property type="term" value="C:nucleus"/>
    <property type="evidence" value="ECO:0007669"/>
    <property type="project" value="UniProtKB-SubCell"/>
</dbReference>
<dbReference type="InterPro" id="IPR022617">
    <property type="entry name" value="Rad60/SUMO-like_dom"/>
</dbReference>
<dbReference type="InParanoid" id="A0A6I8UNR8"/>
<reference evidence="5" key="1">
    <citation type="submission" date="2024-06" db="UniProtKB">
        <authorList>
            <consortium name="RefSeq"/>
        </authorList>
    </citation>
    <scope>NUCLEOTIDE SEQUENCE [LARGE SCALE GENOMIC DNA]</scope>
    <source>
        <strain evidence="5">MV2-25</strain>
    </source>
</reference>
<evidence type="ECO:0000256" key="3">
    <source>
        <dbReference type="SAM" id="MobiDB-lite"/>
    </source>
</evidence>
<proteinExistence type="predicted"/>
<keyword evidence="5" id="KW-1185">Reference proteome</keyword>
<dbReference type="Proteomes" id="UP000001819">
    <property type="component" value="Chromosome 2"/>
</dbReference>
<protein>
    <submittedName>
        <fullName evidence="6">Uncharacterized protein CG4449</fullName>
    </submittedName>
</protein>
<name>A0A6I8UNR8_DROPS</name>
<feature type="compositionally biased region" description="Polar residues" evidence="3">
    <location>
        <begin position="86"/>
        <end position="98"/>
    </location>
</feature>
<dbReference type="AlphaFoldDB" id="A0A6I8UNR8"/>
<feature type="region of interest" description="Disordered" evidence="3">
    <location>
        <begin position="210"/>
        <end position="234"/>
    </location>
</feature>
<dbReference type="InterPro" id="IPR052324">
    <property type="entry name" value="NFATC2-Int_DNA_Repair"/>
</dbReference>
<dbReference type="PANTHER" id="PTHR47187">
    <property type="entry name" value="NFATC2-INTERACTING PROTEIN"/>
    <property type="match status" value="1"/>
</dbReference>
<dbReference type="Gene3D" id="3.10.20.90">
    <property type="entry name" value="Phosphatidylinositol 3-kinase Catalytic Subunit, Chain A, domain 1"/>
    <property type="match status" value="2"/>
</dbReference>
<evidence type="ECO:0000259" key="4">
    <source>
        <dbReference type="PROSITE" id="PS50053"/>
    </source>
</evidence>
<feature type="compositionally biased region" description="Basic and acidic residues" evidence="3">
    <location>
        <begin position="53"/>
        <end position="62"/>
    </location>
</feature>
<dbReference type="RefSeq" id="XP_001358351.3">
    <property type="nucleotide sequence ID" value="XM_001358314.5"/>
</dbReference>
<dbReference type="SUPFAM" id="SSF54236">
    <property type="entry name" value="Ubiquitin-like"/>
    <property type="match status" value="1"/>
</dbReference>
<evidence type="ECO:0000313" key="6">
    <source>
        <dbReference type="RefSeq" id="XP_001358351.3"/>
    </source>
</evidence>
<evidence type="ECO:0000256" key="1">
    <source>
        <dbReference type="ARBA" id="ARBA00004123"/>
    </source>
</evidence>
<feature type="compositionally biased region" description="Basic residues" evidence="3">
    <location>
        <begin position="141"/>
        <end position="151"/>
    </location>
</feature>
<accession>A0A6I8UNR8</accession>
<dbReference type="Pfam" id="PF11976">
    <property type="entry name" value="Rad60-SLD"/>
    <property type="match status" value="1"/>
</dbReference>
<reference evidence="6" key="2">
    <citation type="submission" date="2025-08" db="UniProtKB">
        <authorList>
            <consortium name="RefSeq"/>
        </authorList>
    </citation>
    <scope>IDENTIFICATION</scope>
    <source>
        <strain evidence="6">MV-25-SWS-2005</strain>
        <tissue evidence="6">Whole body</tissue>
    </source>
</reference>
<dbReference type="PROSITE" id="PS50053">
    <property type="entry name" value="UBIQUITIN_2"/>
    <property type="match status" value="1"/>
</dbReference>
<dbReference type="InterPro" id="IPR000626">
    <property type="entry name" value="Ubiquitin-like_dom"/>
</dbReference>
<dbReference type="KEGG" id="dpo:4801228"/>
<evidence type="ECO:0000313" key="5">
    <source>
        <dbReference type="Proteomes" id="UP000001819"/>
    </source>
</evidence>
<dbReference type="InterPro" id="IPR029071">
    <property type="entry name" value="Ubiquitin-like_domsf"/>
</dbReference>
<comment type="subcellular location">
    <subcellularLocation>
        <location evidence="1">Nucleus</location>
    </subcellularLocation>
</comment>
<dbReference type="GO" id="GO:0045944">
    <property type="term" value="P:positive regulation of transcription by RNA polymerase II"/>
    <property type="evidence" value="ECO:0007669"/>
    <property type="project" value="TreeGrafter"/>
</dbReference>
<dbReference type="CDD" id="cd01763">
    <property type="entry name" value="Ubl_SUMO_like"/>
    <property type="match status" value="1"/>
</dbReference>
<feature type="compositionally biased region" description="Low complexity" evidence="3">
    <location>
        <begin position="218"/>
        <end position="234"/>
    </location>
</feature>